<protein>
    <submittedName>
        <fullName evidence="1">Uncharacterized protein</fullName>
    </submittedName>
</protein>
<dbReference type="AlphaFoldDB" id="A0A8J3M0U6"/>
<keyword evidence="2" id="KW-1185">Reference proteome</keyword>
<sequence length="470" mass="52208">MISRHARSNLIEETVNAVGGDHPERRPLRWRGEDVPWPVVQVPVTHALLNPYSHRIKAQVNSLGGRGQVIADDPFGEEAQHLIAEIIRETSGYSRIKATLARDKQQDPGVITREGVLVNANTRLVALCELGVQYIKVQVLPADATQAELTELELGFQMSPDVRQDYSFTNELIFIKDLLDAGWSPERIGLEMDRALDRNKEAHRKQAAQHVETNARLLQLIETIMATSAGKLTYDYFDDEIQNIKDIDSAYESHRKKDPQGALRVRDAKVAGMLAGLDYRKVRQIDETLLNNYVVQALEEEEALKAIAVELATGSIGNIDDEDLDGLDILDDVGDEVAGTSQVTLLPIYRVLATTNDDDAVVLPAGVDDSPVSMPKRVFVAAVNTALTVAIAVKDQDNKGKDELRSPMRHLENARDSCDRARDALTAVARHQSFSINKLQTVYEDYMRSHDELMMVLQDAGIRMIEDGGS</sequence>
<gene>
    <name evidence="1" type="ORF">Pka01_31350</name>
</gene>
<organism evidence="1 2">
    <name type="scientific">Planotetraspora kaengkrachanensis</name>
    <dbReference type="NCBI Taxonomy" id="575193"/>
    <lineage>
        <taxon>Bacteria</taxon>
        <taxon>Bacillati</taxon>
        <taxon>Actinomycetota</taxon>
        <taxon>Actinomycetes</taxon>
        <taxon>Streptosporangiales</taxon>
        <taxon>Streptosporangiaceae</taxon>
        <taxon>Planotetraspora</taxon>
    </lineage>
</organism>
<evidence type="ECO:0000313" key="2">
    <source>
        <dbReference type="Proteomes" id="UP000630097"/>
    </source>
</evidence>
<evidence type="ECO:0000313" key="1">
    <source>
        <dbReference type="EMBL" id="GIG80008.1"/>
    </source>
</evidence>
<proteinExistence type="predicted"/>
<reference evidence="1 2" key="1">
    <citation type="submission" date="2021-01" db="EMBL/GenBank/DDBJ databases">
        <title>Whole genome shotgun sequence of Planotetraspora kaengkrachanensis NBRC 104272.</title>
        <authorList>
            <person name="Komaki H."/>
            <person name="Tamura T."/>
        </authorList>
    </citation>
    <scope>NUCLEOTIDE SEQUENCE [LARGE SCALE GENOMIC DNA]</scope>
    <source>
        <strain evidence="1 2">NBRC 104272</strain>
    </source>
</reference>
<dbReference type="Proteomes" id="UP000630097">
    <property type="component" value="Unassembled WGS sequence"/>
</dbReference>
<dbReference type="EMBL" id="BONV01000012">
    <property type="protein sequence ID" value="GIG80008.1"/>
    <property type="molecule type" value="Genomic_DNA"/>
</dbReference>
<name>A0A8J3M0U6_9ACTN</name>
<accession>A0A8J3M0U6</accession>
<dbReference type="RefSeq" id="WP_203883452.1">
    <property type="nucleotide sequence ID" value="NZ_BAABHH010000005.1"/>
</dbReference>
<comment type="caution">
    <text evidence="1">The sequence shown here is derived from an EMBL/GenBank/DDBJ whole genome shotgun (WGS) entry which is preliminary data.</text>
</comment>